<protein>
    <submittedName>
        <fullName evidence="1">Uncharacterized protein</fullName>
    </submittedName>
</protein>
<proteinExistence type="predicted"/>
<evidence type="ECO:0000313" key="2">
    <source>
        <dbReference type="Proteomes" id="UP001415857"/>
    </source>
</evidence>
<reference evidence="1 2" key="1">
    <citation type="journal article" date="2024" name="Plant J.">
        <title>Genome sequences and population genomics reveal climatic adaptation and genomic divergence between two closely related sweetgum species.</title>
        <authorList>
            <person name="Xu W.Q."/>
            <person name="Ren C.Q."/>
            <person name="Zhang X.Y."/>
            <person name="Comes H.P."/>
            <person name="Liu X.H."/>
            <person name="Li Y.G."/>
            <person name="Kettle C.J."/>
            <person name="Jalonen R."/>
            <person name="Gaisberger H."/>
            <person name="Ma Y.Z."/>
            <person name="Qiu Y.X."/>
        </authorList>
    </citation>
    <scope>NUCLEOTIDE SEQUENCE [LARGE SCALE GENOMIC DNA]</scope>
    <source>
        <strain evidence="1">Hangzhou</strain>
    </source>
</reference>
<gene>
    <name evidence="1" type="ORF">L1049_008285</name>
</gene>
<sequence>MTETEMTKIETLNHAWACSVAFSEFGSQETCFEKQVQKAVFKVFSTLKTRLARCNKESFDASELTMEHSRTAIRQVHPSDTQSYQELSAKFQRLIRSYAKGDGLGYQPCSRR</sequence>
<dbReference type="AlphaFoldDB" id="A0AAP0S2T3"/>
<evidence type="ECO:0000313" key="1">
    <source>
        <dbReference type="EMBL" id="KAK9290121.1"/>
    </source>
</evidence>
<keyword evidence="2" id="KW-1185">Reference proteome</keyword>
<dbReference type="EMBL" id="JBBPBK010000002">
    <property type="protein sequence ID" value="KAK9290121.1"/>
    <property type="molecule type" value="Genomic_DNA"/>
</dbReference>
<comment type="caution">
    <text evidence="1">The sequence shown here is derived from an EMBL/GenBank/DDBJ whole genome shotgun (WGS) entry which is preliminary data.</text>
</comment>
<accession>A0AAP0S2T3</accession>
<name>A0AAP0S2T3_LIQFO</name>
<organism evidence="1 2">
    <name type="scientific">Liquidambar formosana</name>
    <name type="common">Formosan gum</name>
    <dbReference type="NCBI Taxonomy" id="63359"/>
    <lineage>
        <taxon>Eukaryota</taxon>
        <taxon>Viridiplantae</taxon>
        <taxon>Streptophyta</taxon>
        <taxon>Embryophyta</taxon>
        <taxon>Tracheophyta</taxon>
        <taxon>Spermatophyta</taxon>
        <taxon>Magnoliopsida</taxon>
        <taxon>eudicotyledons</taxon>
        <taxon>Gunneridae</taxon>
        <taxon>Pentapetalae</taxon>
        <taxon>Saxifragales</taxon>
        <taxon>Altingiaceae</taxon>
        <taxon>Liquidambar</taxon>
    </lineage>
</organism>
<dbReference type="Proteomes" id="UP001415857">
    <property type="component" value="Unassembled WGS sequence"/>
</dbReference>